<dbReference type="PATRIC" id="fig|1122207.3.peg.626"/>
<evidence type="ECO:0000313" key="2">
    <source>
        <dbReference type="Proteomes" id="UP000054058"/>
    </source>
</evidence>
<evidence type="ECO:0000313" key="1">
    <source>
        <dbReference type="EMBL" id="ETX12579.1"/>
    </source>
</evidence>
<keyword evidence="2" id="KW-1185">Reference proteome</keyword>
<dbReference type="SUPFAM" id="SSF53448">
    <property type="entry name" value="Nucleotide-diphospho-sugar transferases"/>
    <property type="match status" value="1"/>
</dbReference>
<gene>
    <name evidence="1" type="ORF">MUS1_03055</name>
</gene>
<organism evidence="1 2">
    <name type="scientific">Marinomonas ushuaiensis DSM 15871</name>
    <dbReference type="NCBI Taxonomy" id="1122207"/>
    <lineage>
        <taxon>Bacteria</taxon>
        <taxon>Pseudomonadati</taxon>
        <taxon>Pseudomonadota</taxon>
        <taxon>Gammaproteobacteria</taxon>
        <taxon>Oceanospirillales</taxon>
        <taxon>Oceanospirillaceae</taxon>
        <taxon>Marinomonas</taxon>
    </lineage>
</organism>
<dbReference type="STRING" id="1122207.MUS1_03055"/>
<dbReference type="Proteomes" id="UP000054058">
    <property type="component" value="Unassembled WGS sequence"/>
</dbReference>
<reference evidence="1 2" key="1">
    <citation type="submission" date="2014-01" db="EMBL/GenBank/DDBJ databases">
        <title>Marinomonas ushuaiensis DSM 15871 Genome Sequencing.</title>
        <authorList>
            <person name="Lai Q."/>
            <person name="Shao Z.S."/>
        </authorList>
    </citation>
    <scope>NUCLEOTIDE SEQUENCE [LARGE SCALE GENOMIC DNA]</scope>
    <source>
        <strain evidence="1 2">DSM 15871</strain>
    </source>
</reference>
<sequence>MFLIMSGSYVQSELNAEFGHIPPSFLPLGNKRLFQYQIKLAPKGCKIYLSVPEDYTINAVDYDWLSKHRVILLKTPCSLNVGQGLVACLNLIDEPINSSLHLLFGDTLFTKLPEGNDILAVSEVKSNYQWSSIDNNNIDWLTESKNSSNVVCGYFKFNEPRKLIRNITQEKWDFIKGIDRYKKENGLSQNQSTDWYDFGHVNTYYHSKAAFTTQRSFNELTINPRFIEKSSFKSQKIKAEANWFETLPTMMKSYTPQYLGHTETCEGKFSYRLEYLHNTALNELFVFSEMPNIIWSNILEHCLNFIQDCNSEISPHQAISQDINQLFSAKTLERLEEFKTTKNFSFSDKWIFNDDLSVSLEQILAESEKNLPSENKISTLMHGDFCFSNILYDFRANRIKTIDPRGMTLSGDITIYGDIRYDLAKLSHSILGMYDWIVAGYHQTSLDWQTKKIQFNISGEVKHKDTQSMFIVMVGQKYNLTPVNLYAMQLQLFLSMLPLHADDPYRQEGLFANVFRLYQIMKRLEE</sequence>
<dbReference type="InterPro" id="IPR011009">
    <property type="entry name" value="Kinase-like_dom_sf"/>
</dbReference>
<protein>
    <submittedName>
        <fullName evidence="1">ADP-L-glycero-D-mannoheptose-6-epimerase</fullName>
    </submittedName>
</protein>
<proteinExistence type="predicted"/>
<accession>X7E918</accession>
<dbReference type="EMBL" id="JAMB01000001">
    <property type="protein sequence ID" value="ETX12579.1"/>
    <property type="molecule type" value="Genomic_DNA"/>
</dbReference>
<name>X7E918_9GAMM</name>
<dbReference type="RefSeq" id="WP_036158848.1">
    <property type="nucleotide sequence ID" value="NZ_JAMB01000001.1"/>
</dbReference>
<dbReference type="InterPro" id="IPR029044">
    <property type="entry name" value="Nucleotide-diphossugar_trans"/>
</dbReference>
<comment type="caution">
    <text evidence="1">The sequence shown here is derived from an EMBL/GenBank/DDBJ whole genome shotgun (WGS) entry which is preliminary data.</text>
</comment>
<dbReference type="OrthoDB" id="9814110at2"/>
<dbReference type="SUPFAM" id="SSF56112">
    <property type="entry name" value="Protein kinase-like (PK-like)"/>
    <property type="match status" value="1"/>
</dbReference>
<dbReference type="AlphaFoldDB" id="X7E918"/>
<dbReference type="eggNOG" id="COG1208">
    <property type="taxonomic scope" value="Bacteria"/>
</dbReference>